<dbReference type="RefSeq" id="XP_029339092.1">
    <property type="nucleotide sequence ID" value="XM_029483232.1"/>
</dbReference>
<dbReference type="GO" id="GO:0005829">
    <property type="term" value="C:cytosol"/>
    <property type="evidence" value="ECO:0007669"/>
    <property type="project" value="TreeGrafter"/>
</dbReference>
<dbReference type="GeneID" id="115032323"/>
<feature type="region of interest" description="Disordered" evidence="2">
    <location>
        <begin position="1"/>
        <end position="25"/>
    </location>
</feature>
<dbReference type="KEGG" id="mcal:115032323"/>
<dbReference type="GO" id="GO:0005634">
    <property type="term" value="C:nucleus"/>
    <property type="evidence" value="ECO:0007669"/>
    <property type="project" value="TreeGrafter"/>
</dbReference>
<dbReference type="GO" id="GO:0072542">
    <property type="term" value="F:protein phosphatase activator activity"/>
    <property type="evidence" value="ECO:0007669"/>
    <property type="project" value="TreeGrafter"/>
</dbReference>
<organism evidence="3 4">
    <name type="scientific">Mus caroli</name>
    <name type="common">Ryukyu mouse</name>
    <name type="synonym">Ricefield mouse</name>
    <dbReference type="NCBI Taxonomy" id="10089"/>
    <lineage>
        <taxon>Eukaryota</taxon>
        <taxon>Metazoa</taxon>
        <taxon>Chordata</taxon>
        <taxon>Craniata</taxon>
        <taxon>Vertebrata</taxon>
        <taxon>Euteleostomi</taxon>
        <taxon>Mammalia</taxon>
        <taxon>Eutheria</taxon>
        <taxon>Euarchontoglires</taxon>
        <taxon>Glires</taxon>
        <taxon>Rodentia</taxon>
        <taxon>Myomorpha</taxon>
        <taxon>Muroidea</taxon>
        <taxon>Muridae</taxon>
        <taxon>Murinae</taxon>
        <taxon>Mus</taxon>
        <taxon>Mus</taxon>
    </lineage>
</organism>
<reference evidence="4" key="1">
    <citation type="submission" date="2025-08" db="UniProtKB">
        <authorList>
            <consortium name="RefSeq"/>
        </authorList>
    </citation>
    <scope>IDENTIFICATION</scope>
</reference>
<dbReference type="Proteomes" id="UP000515126">
    <property type="component" value="Chromosome 11"/>
</dbReference>
<dbReference type="PANTHER" id="PTHR10257">
    <property type="entry name" value="SERINE/THREONINE PROTEIN PHOSPHATASE 2A PP2A REGULATORY SUBUNIT B"/>
    <property type="match status" value="1"/>
</dbReference>
<dbReference type="InterPro" id="IPR011989">
    <property type="entry name" value="ARM-like"/>
</dbReference>
<feature type="compositionally biased region" description="Low complexity" evidence="2">
    <location>
        <begin position="142"/>
        <end position="164"/>
    </location>
</feature>
<keyword evidence="3" id="KW-1185">Reference proteome</keyword>
<feature type="region of interest" description="Disordered" evidence="2">
    <location>
        <begin position="142"/>
        <end position="184"/>
    </location>
</feature>
<dbReference type="Pfam" id="PF01603">
    <property type="entry name" value="B56"/>
    <property type="match status" value="1"/>
</dbReference>
<dbReference type="Gene3D" id="1.25.10.10">
    <property type="entry name" value="Leucine-rich Repeat Variant"/>
    <property type="match status" value="1"/>
</dbReference>
<dbReference type="GO" id="GO:0000159">
    <property type="term" value="C:protein phosphatase type 2A complex"/>
    <property type="evidence" value="ECO:0007669"/>
    <property type="project" value="InterPro"/>
</dbReference>
<evidence type="ECO:0000256" key="2">
    <source>
        <dbReference type="SAM" id="MobiDB-lite"/>
    </source>
</evidence>
<name>A0A6P7REF3_MUSCR</name>
<dbReference type="GO" id="GO:0007165">
    <property type="term" value="P:signal transduction"/>
    <property type="evidence" value="ECO:0007669"/>
    <property type="project" value="InterPro"/>
</dbReference>
<dbReference type="InterPro" id="IPR016024">
    <property type="entry name" value="ARM-type_fold"/>
</dbReference>
<protein>
    <submittedName>
        <fullName evidence="4">Uncharacterized protein LOC115032323</fullName>
    </submittedName>
</protein>
<evidence type="ECO:0000313" key="4">
    <source>
        <dbReference type="RefSeq" id="XP_029339092.1"/>
    </source>
</evidence>
<dbReference type="PANTHER" id="PTHR10257:SF6">
    <property type="entry name" value="SERINE_THREONINE-PROTEIN PHOSPHATASE 2A 56 KDA REGULATORY SUBUNIT ALPHA ISOFORM"/>
    <property type="match status" value="1"/>
</dbReference>
<evidence type="ECO:0000256" key="1">
    <source>
        <dbReference type="ARBA" id="ARBA00009745"/>
    </source>
</evidence>
<evidence type="ECO:0000313" key="3">
    <source>
        <dbReference type="Proteomes" id="UP000515126"/>
    </source>
</evidence>
<gene>
    <name evidence="4" type="primary">LOC115032323</name>
</gene>
<proteinExistence type="inferred from homology"/>
<comment type="similarity">
    <text evidence="1">Belongs to the phosphatase 2A regulatory subunit B56 family.</text>
</comment>
<dbReference type="SUPFAM" id="SSF48371">
    <property type="entry name" value="ARM repeat"/>
    <property type="match status" value="1"/>
</dbReference>
<dbReference type="AlphaFoldDB" id="A0A6P7REF3"/>
<sequence length="338" mass="37605">MPRESLENFRKNACQRRLSQKKGSLDPKLEKYRDTNDELASEGEAHLEKEAAKYYDGIGFLAHLLLHLGPLLKEMLQMDMQVHKLELEIKLQKLTNELQDLTKSGVSSLCGPHATALPHPPLRQPREAAAWRGDTAARRCPVRSSSRSVRVARPGPGVQGRRPAVPVPRRLPGPAAAGGAERPGRREVAVAIRTSCLRGHLGQPRRTWTASPDRCASRRGRSALKACRSSTARAARLSCTPLPQLKDTTSNEQQELFCQKLQQCCLLFDFMDSVSDLKSKEIKRATLNELVEYVSTNRGVIVELAYSDTVKMISANIFRTLPPSDNPDFDPEEDYSAC</sequence>
<dbReference type="InterPro" id="IPR002554">
    <property type="entry name" value="PP2A_B56"/>
</dbReference>
<accession>A0A6P7REF3</accession>
<feature type="compositionally biased region" description="Basic and acidic residues" evidence="2">
    <location>
        <begin position="1"/>
        <end position="10"/>
    </location>
</feature>